<feature type="transmembrane region" description="Helical" evidence="1">
    <location>
        <begin position="86"/>
        <end position="112"/>
    </location>
</feature>
<sequence>MNFLLQVLINALALWGTTELYHGVFFQPGAGMLAVLWAGLVLGVVNALVRPLILLLTLPLNALTLGLFTLVINGLMLYVVTLFSRLAVSSFGAAVVGALILTIVNWVLNLLFKDSRQR</sequence>
<dbReference type="PANTHER" id="PTHR37309:SF1">
    <property type="entry name" value="SLR0284 PROTEIN"/>
    <property type="match status" value="1"/>
</dbReference>
<proteinExistence type="predicted"/>
<dbReference type="Pfam" id="PF04020">
    <property type="entry name" value="Phage_holin_4_2"/>
    <property type="match status" value="1"/>
</dbReference>
<protein>
    <submittedName>
        <fullName evidence="2">Putative membrane protein</fullName>
    </submittedName>
</protein>
<name>A0A841HXS3_9DEIO</name>
<dbReference type="AlphaFoldDB" id="A0A841HXS3"/>
<dbReference type="EMBL" id="JACHHG010000002">
    <property type="protein sequence ID" value="MBB6097029.1"/>
    <property type="molecule type" value="Genomic_DNA"/>
</dbReference>
<reference evidence="2 3" key="1">
    <citation type="submission" date="2020-08" db="EMBL/GenBank/DDBJ databases">
        <title>Genomic Encyclopedia of Type Strains, Phase IV (KMG-IV): sequencing the most valuable type-strain genomes for metagenomic binning, comparative biology and taxonomic classification.</title>
        <authorList>
            <person name="Goeker M."/>
        </authorList>
    </citation>
    <scope>NUCLEOTIDE SEQUENCE [LARGE SCALE GENOMIC DNA]</scope>
    <source>
        <strain evidence="2 3">DSM 21458</strain>
    </source>
</reference>
<feature type="transmembrane region" description="Helical" evidence="1">
    <location>
        <begin position="30"/>
        <end position="49"/>
    </location>
</feature>
<evidence type="ECO:0000256" key="1">
    <source>
        <dbReference type="SAM" id="Phobius"/>
    </source>
</evidence>
<feature type="transmembrane region" description="Helical" evidence="1">
    <location>
        <begin position="61"/>
        <end position="80"/>
    </location>
</feature>
<gene>
    <name evidence="2" type="ORF">HNR42_000443</name>
</gene>
<comment type="caution">
    <text evidence="2">The sequence shown here is derived from an EMBL/GenBank/DDBJ whole genome shotgun (WGS) entry which is preliminary data.</text>
</comment>
<keyword evidence="3" id="KW-1185">Reference proteome</keyword>
<accession>A0A841HXS3</accession>
<keyword evidence="1" id="KW-0472">Membrane</keyword>
<organism evidence="2 3">
    <name type="scientific">Deinobacterium chartae</name>
    <dbReference type="NCBI Taxonomy" id="521158"/>
    <lineage>
        <taxon>Bacteria</taxon>
        <taxon>Thermotogati</taxon>
        <taxon>Deinococcota</taxon>
        <taxon>Deinococci</taxon>
        <taxon>Deinococcales</taxon>
        <taxon>Deinococcaceae</taxon>
        <taxon>Deinobacterium</taxon>
    </lineage>
</organism>
<dbReference type="InterPro" id="IPR007165">
    <property type="entry name" value="Phage_holin_4_2"/>
</dbReference>
<dbReference type="RefSeq" id="WP_183984085.1">
    <property type="nucleotide sequence ID" value="NZ_JACHHG010000002.1"/>
</dbReference>
<evidence type="ECO:0000313" key="2">
    <source>
        <dbReference type="EMBL" id="MBB6097029.1"/>
    </source>
</evidence>
<dbReference type="Proteomes" id="UP000569951">
    <property type="component" value="Unassembled WGS sequence"/>
</dbReference>
<evidence type="ECO:0000313" key="3">
    <source>
        <dbReference type="Proteomes" id="UP000569951"/>
    </source>
</evidence>
<keyword evidence="1" id="KW-1133">Transmembrane helix</keyword>
<dbReference type="PANTHER" id="PTHR37309">
    <property type="entry name" value="SLR0284 PROTEIN"/>
    <property type="match status" value="1"/>
</dbReference>
<keyword evidence="1" id="KW-0812">Transmembrane</keyword>